<evidence type="ECO:0000313" key="3">
    <source>
        <dbReference type="Proteomes" id="UP001148482"/>
    </source>
</evidence>
<keyword evidence="3" id="KW-1185">Reference proteome</keyword>
<organism evidence="2 3">
    <name type="scientific">Salinimicrobium profundisediminis</name>
    <dbReference type="NCBI Taxonomy" id="2994553"/>
    <lineage>
        <taxon>Bacteria</taxon>
        <taxon>Pseudomonadati</taxon>
        <taxon>Bacteroidota</taxon>
        <taxon>Flavobacteriia</taxon>
        <taxon>Flavobacteriales</taxon>
        <taxon>Flavobacteriaceae</taxon>
        <taxon>Salinimicrobium</taxon>
    </lineage>
</organism>
<comment type="caution">
    <text evidence="2">The sequence shown here is derived from an EMBL/GenBank/DDBJ whole genome shotgun (WGS) entry which is preliminary data.</text>
</comment>
<evidence type="ECO:0000313" key="2">
    <source>
        <dbReference type="EMBL" id="MCX2839425.1"/>
    </source>
</evidence>
<protein>
    <submittedName>
        <fullName evidence="2">Uncharacterized protein</fullName>
    </submittedName>
</protein>
<keyword evidence="1" id="KW-0472">Membrane</keyword>
<reference evidence="2" key="1">
    <citation type="submission" date="2022-11" db="EMBL/GenBank/DDBJ databases">
        <title>Salinimicrobium profundisediminis sp. nov., isolated from deep-sea sediment of the Mariana Trench.</title>
        <authorList>
            <person name="Fu H."/>
        </authorList>
    </citation>
    <scope>NUCLEOTIDE SEQUENCE</scope>
    <source>
        <strain evidence="2">MT39</strain>
    </source>
</reference>
<dbReference type="AlphaFoldDB" id="A0A9X3CZ81"/>
<evidence type="ECO:0000256" key="1">
    <source>
        <dbReference type="SAM" id="Phobius"/>
    </source>
</evidence>
<name>A0A9X3CZ81_9FLAO</name>
<dbReference type="EMBL" id="JAPJDA010000027">
    <property type="protein sequence ID" value="MCX2839425.1"/>
    <property type="molecule type" value="Genomic_DNA"/>
</dbReference>
<gene>
    <name evidence="2" type="ORF">OQ279_14835</name>
</gene>
<accession>A0A9X3CZ81</accession>
<keyword evidence="1" id="KW-1133">Transmembrane helix</keyword>
<sequence length="210" mass="24345">MKRTSIFLISIIVVTFLSYRIESFEFLLIAIILLLLVFLILLVIISIFKTINPKRFKTPILMLAVGLAGVLASLLRPYDEAILEDGNRSEKLKYAYETDQKDRMQLKSYVLGELNSRDKKRLKQVKEICMQENNLVPIDKFHAAFVYHHSDNSKDYKMAYQLAAAASEAPSLQNRYQVQWLRKAAYDRWMISIGKPEKFNTQGKFSVELN</sequence>
<dbReference type="Proteomes" id="UP001148482">
    <property type="component" value="Unassembled WGS sequence"/>
</dbReference>
<feature type="transmembrane region" description="Helical" evidence="1">
    <location>
        <begin position="5"/>
        <end position="21"/>
    </location>
</feature>
<keyword evidence="1" id="KW-0812">Transmembrane</keyword>
<proteinExistence type="predicted"/>
<feature type="transmembrane region" description="Helical" evidence="1">
    <location>
        <begin position="27"/>
        <end position="48"/>
    </location>
</feature>